<reference evidence="1" key="2">
    <citation type="submission" date="2020-11" db="EMBL/GenBank/DDBJ databases">
        <authorList>
            <person name="McCartney M.A."/>
            <person name="Auch B."/>
            <person name="Kono T."/>
            <person name="Mallez S."/>
            <person name="Becker A."/>
            <person name="Gohl D.M."/>
            <person name="Silverstein K.A.T."/>
            <person name="Koren S."/>
            <person name="Bechman K.B."/>
            <person name="Herman A."/>
            <person name="Abrahante J.E."/>
            <person name="Garbe J."/>
        </authorList>
    </citation>
    <scope>NUCLEOTIDE SEQUENCE</scope>
    <source>
        <strain evidence="1">Duluth1</strain>
        <tissue evidence="1">Whole animal</tissue>
    </source>
</reference>
<keyword evidence="2" id="KW-1185">Reference proteome</keyword>
<dbReference type="EMBL" id="JAIWYP010000004">
    <property type="protein sequence ID" value="KAH3837138.1"/>
    <property type="molecule type" value="Genomic_DNA"/>
</dbReference>
<dbReference type="AlphaFoldDB" id="A0A9D4KCR0"/>
<accession>A0A9D4KCR0</accession>
<comment type="caution">
    <text evidence="1">The sequence shown here is derived from an EMBL/GenBank/DDBJ whole genome shotgun (WGS) entry which is preliminary data.</text>
</comment>
<evidence type="ECO:0000313" key="1">
    <source>
        <dbReference type="EMBL" id="KAH3837138.1"/>
    </source>
</evidence>
<gene>
    <name evidence="1" type="ORF">DPMN_110517</name>
</gene>
<name>A0A9D4KCR0_DREPO</name>
<sequence length="76" mass="8698">MKVTLSTKRIGQFSGRETILGCEIKGSTHDIGYWMEGDEEIDLTRMENKYKASVRVIECLQNKSCCPDLHILVKIH</sequence>
<organism evidence="1 2">
    <name type="scientific">Dreissena polymorpha</name>
    <name type="common">Zebra mussel</name>
    <name type="synonym">Mytilus polymorpha</name>
    <dbReference type="NCBI Taxonomy" id="45954"/>
    <lineage>
        <taxon>Eukaryota</taxon>
        <taxon>Metazoa</taxon>
        <taxon>Spiralia</taxon>
        <taxon>Lophotrochozoa</taxon>
        <taxon>Mollusca</taxon>
        <taxon>Bivalvia</taxon>
        <taxon>Autobranchia</taxon>
        <taxon>Heteroconchia</taxon>
        <taxon>Euheterodonta</taxon>
        <taxon>Imparidentia</taxon>
        <taxon>Neoheterodontei</taxon>
        <taxon>Myida</taxon>
        <taxon>Dreissenoidea</taxon>
        <taxon>Dreissenidae</taxon>
        <taxon>Dreissena</taxon>
    </lineage>
</organism>
<dbReference type="Proteomes" id="UP000828390">
    <property type="component" value="Unassembled WGS sequence"/>
</dbReference>
<evidence type="ECO:0000313" key="2">
    <source>
        <dbReference type="Proteomes" id="UP000828390"/>
    </source>
</evidence>
<reference evidence="1" key="1">
    <citation type="journal article" date="2019" name="bioRxiv">
        <title>The Genome of the Zebra Mussel, Dreissena polymorpha: A Resource for Invasive Species Research.</title>
        <authorList>
            <person name="McCartney M.A."/>
            <person name="Auch B."/>
            <person name="Kono T."/>
            <person name="Mallez S."/>
            <person name="Zhang Y."/>
            <person name="Obille A."/>
            <person name="Becker A."/>
            <person name="Abrahante J.E."/>
            <person name="Garbe J."/>
            <person name="Badalamenti J.P."/>
            <person name="Herman A."/>
            <person name="Mangelson H."/>
            <person name="Liachko I."/>
            <person name="Sullivan S."/>
            <person name="Sone E.D."/>
            <person name="Koren S."/>
            <person name="Silverstein K.A.T."/>
            <person name="Beckman K.B."/>
            <person name="Gohl D.M."/>
        </authorList>
    </citation>
    <scope>NUCLEOTIDE SEQUENCE</scope>
    <source>
        <strain evidence="1">Duluth1</strain>
        <tissue evidence="1">Whole animal</tissue>
    </source>
</reference>
<protein>
    <submittedName>
        <fullName evidence="1">Uncharacterized protein</fullName>
    </submittedName>
</protein>
<proteinExistence type="predicted"/>